<dbReference type="Gene3D" id="3.30.70.2520">
    <property type="match status" value="1"/>
</dbReference>
<organism evidence="4 5">
    <name type="scientific">Ursus americanus</name>
    <name type="common">American black bear</name>
    <name type="synonym">Euarctos americanus</name>
    <dbReference type="NCBI Taxonomy" id="9643"/>
    <lineage>
        <taxon>Eukaryota</taxon>
        <taxon>Metazoa</taxon>
        <taxon>Chordata</taxon>
        <taxon>Craniata</taxon>
        <taxon>Vertebrata</taxon>
        <taxon>Euteleostomi</taxon>
        <taxon>Mammalia</taxon>
        <taxon>Eutheria</taxon>
        <taxon>Laurasiatheria</taxon>
        <taxon>Carnivora</taxon>
        <taxon>Caniformia</taxon>
        <taxon>Ursidae</taxon>
        <taxon>Ursus</taxon>
    </lineage>
</organism>
<evidence type="ECO:0000259" key="3">
    <source>
        <dbReference type="Pfam" id="PF04030"/>
    </source>
</evidence>
<feature type="domain" description="D-arabinono-1,4-lactone oxidase C-terminal" evidence="3">
    <location>
        <begin position="133"/>
        <end position="370"/>
    </location>
</feature>
<reference evidence="4" key="3">
    <citation type="submission" date="2025-09" db="UniProtKB">
        <authorList>
            <consortium name="Ensembl"/>
        </authorList>
    </citation>
    <scope>IDENTIFICATION</scope>
</reference>
<dbReference type="Pfam" id="PF04030">
    <property type="entry name" value="ALO"/>
    <property type="match status" value="1"/>
</dbReference>
<reference evidence="4" key="2">
    <citation type="submission" date="2025-08" db="UniProtKB">
        <authorList>
            <consortium name="Ensembl"/>
        </authorList>
    </citation>
    <scope>IDENTIFICATION</scope>
</reference>
<dbReference type="FunFam" id="1.10.45.10:FF:000004">
    <property type="entry name" value="L-gulonolactone oxidase"/>
    <property type="match status" value="1"/>
</dbReference>
<evidence type="ECO:0000256" key="1">
    <source>
        <dbReference type="ARBA" id="ARBA00023002"/>
    </source>
</evidence>
<sequence>MAVTVPGSFDIGYVISLHKCSHVIDRKAKAQGTWLLQGHADCKLQTRTQVQNLLQDQCTFPQPPSSLSNAQSVYPCLRNCPLSARWVLGRHDLLSDVISRSTMMSHITARFFLLPHHHPVTNTVFPFSFCRGQVLNNLDSHLKKSEYFRFLWFPHSENVSVIYQDHTNKPPSSSANWFWDYAVGFYLLEFLLWISSFLPGLVGWINRFFFWLLFTRKKESSDLSHRIFTYECRFKQHVQDWAIPREKTKEALLELKAMLEAHPKMVAHYPVEVRFTRGDDILLSPCFQRDSCYMNIIMYRPYGKDVPRLDYWLTYETIMKKVGGRPHWAKAHNCTRKDFEKMYPAFLKFCAIREKLDPTGMFLNAYLEKVFY</sequence>
<feature type="transmembrane region" description="Helical" evidence="2">
    <location>
        <begin position="190"/>
        <end position="214"/>
    </location>
</feature>
<dbReference type="Proteomes" id="UP000291022">
    <property type="component" value="Unassembled WGS sequence"/>
</dbReference>
<evidence type="ECO:0000256" key="2">
    <source>
        <dbReference type="SAM" id="Phobius"/>
    </source>
</evidence>
<evidence type="ECO:0000313" key="5">
    <source>
        <dbReference type="Proteomes" id="UP000291022"/>
    </source>
</evidence>
<dbReference type="GO" id="GO:0003885">
    <property type="term" value="F:D-arabinono-1,4-lactone oxidase activity"/>
    <property type="evidence" value="ECO:0007669"/>
    <property type="project" value="InterPro"/>
</dbReference>
<accession>A0A452R8K9</accession>
<dbReference type="OMA" id="MARIFSM"/>
<dbReference type="GO" id="GO:0016020">
    <property type="term" value="C:membrane"/>
    <property type="evidence" value="ECO:0007669"/>
    <property type="project" value="InterPro"/>
</dbReference>
<name>A0A452R8K9_URSAM</name>
<dbReference type="InterPro" id="IPR016171">
    <property type="entry name" value="Vanillyl_alc_oxidase_C-sub2"/>
</dbReference>
<reference evidence="5" key="1">
    <citation type="submission" date="2016-06" db="EMBL/GenBank/DDBJ databases">
        <title>De novo assembly and RNA-Seq shows season-dependent expression and editing in black bear kidneys.</title>
        <authorList>
            <person name="Korstanje R."/>
            <person name="Srivastava A."/>
            <person name="Sarsani V.K."/>
            <person name="Sheehan S.M."/>
            <person name="Seger R.L."/>
            <person name="Barter M.E."/>
            <person name="Lindqvist C."/>
            <person name="Brody L.C."/>
            <person name="Mullikin J.C."/>
        </authorList>
    </citation>
    <scope>NUCLEOTIDE SEQUENCE [LARGE SCALE GENOMIC DNA]</scope>
</reference>
<dbReference type="PANTHER" id="PTHR43762">
    <property type="entry name" value="L-GULONOLACTONE OXIDASE"/>
    <property type="match status" value="1"/>
</dbReference>
<proteinExistence type="predicted"/>
<dbReference type="STRING" id="9643.ENSUAMP00000014746"/>
<dbReference type="PANTHER" id="PTHR43762:SF8">
    <property type="entry name" value="L-GULONOLACTONE OXIDASE"/>
    <property type="match status" value="1"/>
</dbReference>
<dbReference type="InterPro" id="IPR007173">
    <property type="entry name" value="ALO_C"/>
</dbReference>
<keyword evidence="1" id="KW-0560">Oxidoreductase</keyword>
<keyword evidence="2" id="KW-0812">Transmembrane</keyword>
<keyword evidence="2" id="KW-0472">Membrane</keyword>
<dbReference type="Ensembl" id="ENSUAMT00000016543.1">
    <property type="protein sequence ID" value="ENSUAMP00000014746.1"/>
    <property type="gene ID" value="ENSUAMG00000011830.1"/>
</dbReference>
<evidence type="ECO:0000313" key="4">
    <source>
        <dbReference type="Ensembl" id="ENSUAMP00000014746.1"/>
    </source>
</evidence>
<keyword evidence="2" id="KW-1133">Transmembrane helix</keyword>
<dbReference type="InterPro" id="IPR010031">
    <property type="entry name" value="FAD_lactone_oxidase-like"/>
</dbReference>
<dbReference type="FunFam" id="3.30.70.2520:FF:000001">
    <property type="entry name" value="L-gulonolactone oxidase"/>
    <property type="match status" value="1"/>
</dbReference>
<dbReference type="Gene3D" id="1.10.45.10">
    <property type="entry name" value="Vanillyl-alcohol Oxidase, Chain A, domain 4"/>
    <property type="match status" value="1"/>
</dbReference>
<dbReference type="AlphaFoldDB" id="A0A452R8K9"/>
<dbReference type="GeneTree" id="ENSGT00510000049722"/>
<protein>
    <recommendedName>
        <fullName evidence="3">D-arabinono-1,4-lactone oxidase C-terminal domain-containing protein</fullName>
    </recommendedName>
</protein>
<keyword evidence="5" id="KW-1185">Reference proteome</keyword>